<evidence type="ECO:0000313" key="3">
    <source>
        <dbReference type="EMBL" id="JAG56870.1"/>
    </source>
</evidence>
<dbReference type="AlphaFoldDB" id="A0A0K8SVF8"/>
<feature type="region of interest" description="Disordered" evidence="1">
    <location>
        <begin position="123"/>
        <end position="142"/>
    </location>
</feature>
<evidence type="ECO:0000256" key="1">
    <source>
        <dbReference type="SAM" id="MobiDB-lite"/>
    </source>
</evidence>
<reference evidence="3" key="1">
    <citation type="submission" date="2014-09" db="EMBL/GenBank/DDBJ databases">
        <authorList>
            <person name="Magalhaes I.L.F."/>
            <person name="Oliveira U."/>
            <person name="Santos F.R."/>
            <person name="Vidigal T.H.D.A."/>
            <person name="Brescovit A.D."/>
            <person name="Santos A.J."/>
        </authorList>
    </citation>
    <scope>NUCLEOTIDE SEQUENCE</scope>
</reference>
<feature type="compositionally biased region" description="Polar residues" evidence="1">
    <location>
        <begin position="123"/>
        <end position="139"/>
    </location>
</feature>
<organism evidence="3">
    <name type="scientific">Lygus hesperus</name>
    <name type="common">Western plant bug</name>
    <dbReference type="NCBI Taxonomy" id="30085"/>
    <lineage>
        <taxon>Eukaryota</taxon>
        <taxon>Metazoa</taxon>
        <taxon>Ecdysozoa</taxon>
        <taxon>Arthropoda</taxon>
        <taxon>Hexapoda</taxon>
        <taxon>Insecta</taxon>
        <taxon>Pterygota</taxon>
        <taxon>Neoptera</taxon>
        <taxon>Paraneoptera</taxon>
        <taxon>Hemiptera</taxon>
        <taxon>Heteroptera</taxon>
        <taxon>Panheteroptera</taxon>
        <taxon>Cimicomorpha</taxon>
        <taxon>Miridae</taxon>
        <taxon>Mirini</taxon>
        <taxon>Lygus</taxon>
    </lineage>
</organism>
<feature type="signal peptide" evidence="2">
    <location>
        <begin position="1"/>
        <end position="25"/>
    </location>
</feature>
<name>A0A0K8SVF8_LYGHE</name>
<accession>A0A0K8SVF8</accession>
<feature type="compositionally biased region" description="Basic and acidic residues" evidence="1">
    <location>
        <begin position="207"/>
        <end position="219"/>
    </location>
</feature>
<protein>
    <submittedName>
        <fullName evidence="3">Uncharacterized protein</fullName>
    </submittedName>
</protein>
<feature type="chain" id="PRO_5005519599" evidence="2">
    <location>
        <begin position="26"/>
        <end position="354"/>
    </location>
</feature>
<dbReference type="EMBL" id="GBRD01008951">
    <property type="protein sequence ID" value="JAG56870.1"/>
    <property type="molecule type" value="Transcribed_RNA"/>
</dbReference>
<keyword evidence="2" id="KW-0732">Signal</keyword>
<proteinExistence type="predicted"/>
<feature type="region of interest" description="Disordered" evidence="1">
    <location>
        <begin position="207"/>
        <end position="226"/>
    </location>
</feature>
<evidence type="ECO:0000256" key="2">
    <source>
        <dbReference type="SAM" id="SignalP"/>
    </source>
</evidence>
<sequence>MEPVIHPRRTVYAGVALLLITLSLPSRICNPLDNSNVSDLYTAKTNLNFTKCESTTCSTTAPSLHSKLDEAISAIDNYFSNDSSLNQTKADTKLDVKSSEFAILHNIIQGIIDRFTETTSESSNIDESVVSNGTQQPTFEESDLTTIPPALFRNLKSLVPPFLSELFGRLTETFDEDLPETDNETTSTESVGILESFRQTVLGMAEDKPADDGLERRTSDTNMSSSDLKKELNEIMNQLKQRVENPAVKESKIDQLCEVFAEHITTRIQSFNDTISSTKNNRIVSALQRTSKVVCSEGNKRLLRKLANSQSIWANRITRKVLGRAIDRISKRKTMLRFVLNMIMGTIVDPPRRF</sequence>